<dbReference type="RefSeq" id="WP_061519872.1">
    <property type="nucleotide sequence ID" value="NZ_JRUE01000264.1"/>
</dbReference>
<comment type="caution">
    <text evidence="3">The sequence shown here is derived from an EMBL/GenBank/DDBJ whole genome shotgun (WGS) entry which is preliminary data.</text>
</comment>
<accession>A0A150HIP4</accession>
<dbReference type="PANTHER" id="PTHR33713">
    <property type="entry name" value="ANTITOXIN YAFN-RELATED"/>
    <property type="match status" value="1"/>
</dbReference>
<dbReference type="NCBIfam" id="TIGR01552">
    <property type="entry name" value="phd_fam"/>
    <property type="match status" value="1"/>
</dbReference>
<evidence type="ECO:0000256" key="1">
    <source>
        <dbReference type="ARBA" id="ARBA00009981"/>
    </source>
</evidence>
<dbReference type="Pfam" id="PF02604">
    <property type="entry name" value="PhdYeFM_antitox"/>
    <property type="match status" value="1"/>
</dbReference>
<dbReference type="SUPFAM" id="SSF143120">
    <property type="entry name" value="YefM-like"/>
    <property type="match status" value="1"/>
</dbReference>
<evidence type="ECO:0000313" key="4">
    <source>
        <dbReference type="Proteomes" id="UP000075680"/>
    </source>
</evidence>
<dbReference type="Proteomes" id="UP000075680">
    <property type="component" value="Unassembled WGS sequence"/>
</dbReference>
<comment type="similarity">
    <text evidence="1 2">Belongs to the phD/YefM antitoxin family.</text>
</comment>
<protein>
    <recommendedName>
        <fullName evidence="2">Antitoxin</fullName>
    </recommendedName>
</protein>
<comment type="function">
    <text evidence="2">Antitoxin component of a type II toxin-antitoxin (TA) system.</text>
</comment>
<evidence type="ECO:0000256" key="2">
    <source>
        <dbReference type="RuleBase" id="RU362080"/>
    </source>
</evidence>
<name>A0A150HIP4_9GAMM</name>
<proteinExistence type="inferred from homology"/>
<dbReference type="InterPro" id="IPR051405">
    <property type="entry name" value="phD/YefM_antitoxin"/>
</dbReference>
<gene>
    <name evidence="3" type="primary">yefM</name>
    <name evidence="3" type="ORF">AVENLUH5627_03521</name>
</gene>
<dbReference type="Gene3D" id="3.40.1620.10">
    <property type="entry name" value="YefM-like domain"/>
    <property type="match status" value="1"/>
</dbReference>
<dbReference type="EMBL" id="JRUE01000264">
    <property type="protein sequence ID" value="KXZ61986.1"/>
    <property type="molecule type" value="Genomic_DNA"/>
</dbReference>
<dbReference type="InterPro" id="IPR006442">
    <property type="entry name" value="Antitoxin_Phd/YefM"/>
</dbReference>
<dbReference type="Gene3D" id="1.10.1220.170">
    <property type="match status" value="1"/>
</dbReference>
<dbReference type="InterPro" id="IPR036165">
    <property type="entry name" value="YefM-like_sf"/>
</dbReference>
<dbReference type="PATRIC" id="fig|52133.18.peg.3608"/>
<dbReference type="PANTHER" id="PTHR33713:SF6">
    <property type="entry name" value="ANTITOXIN YEFM"/>
    <property type="match status" value="1"/>
</dbReference>
<reference evidence="3 4" key="1">
    <citation type="journal article" date="2016" name="Sci. Rep.">
        <title>Genomic and phenotypic characterization of the species Acinetobacter venetianus.</title>
        <authorList>
            <person name="Fondi M."/>
            <person name="Maida I."/>
            <person name="Perrin E."/>
            <person name="Orlandini V."/>
            <person name="La Torre L."/>
            <person name="Bosi E."/>
            <person name="Negroni A."/>
            <person name="Zanaroli G."/>
            <person name="Fava F."/>
            <person name="Decorosi F."/>
            <person name="Giovannetti L."/>
            <person name="Viti C."/>
            <person name="Vaneechoutte M."/>
            <person name="Dijkshoorn L."/>
            <person name="Fani R."/>
        </authorList>
    </citation>
    <scope>NUCLEOTIDE SEQUENCE [LARGE SCALE GENOMIC DNA]</scope>
    <source>
        <strain evidence="3 4">LUH5627</strain>
    </source>
</reference>
<organism evidence="3 4">
    <name type="scientific">Acinetobacter venetianus</name>
    <dbReference type="NCBI Taxonomy" id="52133"/>
    <lineage>
        <taxon>Bacteria</taxon>
        <taxon>Pseudomonadati</taxon>
        <taxon>Pseudomonadota</taxon>
        <taxon>Gammaproteobacteria</taxon>
        <taxon>Moraxellales</taxon>
        <taxon>Moraxellaceae</taxon>
        <taxon>Acinetobacter</taxon>
    </lineage>
</organism>
<dbReference type="AlphaFoldDB" id="A0A150HIP4"/>
<sequence>MKVITCAELQDNLADILNYDIDDHAPVLINREDKQAVVIISLDDCNAFKETAYLLKSPANPKRLHDSIAQIEATETTCHKLSKE</sequence>
<evidence type="ECO:0000313" key="3">
    <source>
        <dbReference type="EMBL" id="KXZ61986.1"/>
    </source>
</evidence>